<comment type="similarity">
    <text evidence="2">Belongs to the chromate ion transporter (CHR) (TC 2.A.51) family.</text>
</comment>
<comment type="caution">
    <text evidence="8">The sequence shown here is derived from an EMBL/GenBank/DDBJ whole genome shotgun (WGS) entry which is preliminary data.</text>
</comment>
<feature type="transmembrane region" description="Helical" evidence="7">
    <location>
        <begin position="260"/>
        <end position="279"/>
    </location>
</feature>
<proteinExistence type="inferred from homology"/>
<dbReference type="PANTHER" id="PTHR33567:SF3">
    <property type="entry name" value="CHROMATE ION TRANSPORTER (EUROFUNG)"/>
    <property type="match status" value="1"/>
</dbReference>
<gene>
    <name evidence="8" type="primary">chrA</name>
    <name evidence="8" type="ORF">CARN2_0993</name>
</gene>
<comment type="subcellular location">
    <subcellularLocation>
        <location evidence="1">Cell membrane</location>
        <topology evidence="1">Multi-pass membrane protein</topology>
    </subcellularLocation>
</comment>
<dbReference type="AlphaFoldDB" id="E6PM52"/>
<feature type="transmembrane region" description="Helical" evidence="7">
    <location>
        <begin position="154"/>
        <end position="175"/>
    </location>
</feature>
<dbReference type="GO" id="GO:0015109">
    <property type="term" value="F:chromate transmembrane transporter activity"/>
    <property type="evidence" value="ECO:0007669"/>
    <property type="project" value="InterPro"/>
</dbReference>
<feature type="transmembrane region" description="Helical" evidence="7">
    <location>
        <begin position="340"/>
        <end position="358"/>
    </location>
</feature>
<protein>
    <submittedName>
        <fullName evidence="8">Chromate transporter</fullName>
    </submittedName>
</protein>
<evidence type="ECO:0000256" key="3">
    <source>
        <dbReference type="ARBA" id="ARBA00022475"/>
    </source>
</evidence>
<feature type="transmembrane region" description="Helical" evidence="7">
    <location>
        <begin position="464"/>
        <end position="482"/>
    </location>
</feature>
<dbReference type="PIRSF" id="PIRSF004810">
    <property type="entry name" value="ChrA"/>
    <property type="match status" value="1"/>
</dbReference>
<dbReference type="InterPro" id="IPR014047">
    <property type="entry name" value="Chr_Tranpt_l_chain"/>
</dbReference>
<evidence type="ECO:0000256" key="5">
    <source>
        <dbReference type="ARBA" id="ARBA00022989"/>
    </source>
</evidence>
<keyword evidence="4 7" id="KW-0812">Transmembrane</keyword>
<sequence>MRAIFKSDRPHAPDPVSFVSAGRFNIPPKVDLNALQPLPPSTLAPPVAPRFTEALLFWLKLGFISFGGPAGQIAVMHQELVERRRWISERRFLHALNYCMVLPGPEATQLAIYMGWLLHRTRGGIAAGVLFVLPSLFILIGLSAVYMAYGNQPLVLGVFAGVKPAVVAVVAFAVWRIGSRALKNGALWLIAAAAFVAIFALGLPFPAIVLGAGVVGWIGGRIAPGKFQVGGGHAAAHGSYGPALIDDATPPPAHARFRPWRLAALLAIFLALWALAFAALPAGTLRDMGLFFTKAAYVTFGGAYAVLPYVYQAGVEHFHWLTGPQMIDGLGLGETTPGPLIMVVAFVGFVGAWTHQVFGPQSPLLAGATGAVVATFFTFLSCFLFILAGGPLVEATRDDLRFTAPLTGVTAAVVGVVLNLAVFFAWHVFWPQGSGTAPFAGGFQWFDALLALAAWLVLWRGRAGIMMVVLACAAIGLVHTLMV</sequence>
<feature type="transmembrane region" description="Helical" evidence="7">
    <location>
        <begin position="437"/>
        <end position="458"/>
    </location>
</feature>
<dbReference type="PANTHER" id="PTHR33567">
    <property type="entry name" value="CHROMATE ION TRANSPORTER (EUROFUNG)"/>
    <property type="match status" value="1"/>
</dbReference>
<feature type="transmembrane region" description="Helical" evidence="7">
    <location>
        <begin position="408"/>
        <end position="430"/>
    </location>
</feature>
<keyword evidence="5 7" id="KW-1133">Transmembrane helix</keyword>
<feature type="transmembrane region" description="Helical" evidence="7">
    <location>
        <begin position="291"/>
        <end position="311"/>
    </location>
</feature>
<evidence type="ECO:0000256" key="1">
    <source>
        <dbReference type="ARBA" id="ARBA00004651"/>
    </source>
</evidence>
<dbReference type="InterPro" id="IPR003370">
    <property type="entry name" value="Chromate_transpt"/>
</dbReference>
<feature type="transmembrane region" description="Helical" evidence="7">
    <location>
        <begin position="187"/>
        <end position="218"/>
    </location>
</feature>
<feature type="transmembrane region" description="Helical" evidence="7">
    <location>
        <begin position="125"/>
        <end position="148"/>
    </location>
</feature>
<organism evidence="8">
    <name type="scientific">mine drainage metagenome</name>
    <dbReference type="NCBI Taxonomy" id="410659"/>
    <lineage>
        <taxon>unclassified sequences</taxon>
        <taxon>metagenomes</taxon>
        <taxon>ecological metagenomes</taxon>
    </lineage>
</organism>
<evidence type="ECO:0000256" key="2">
    <source>
        <dbReference type="ARBA" id="ARBA00005262"/>
    </source>
</evidence>
<dbReference type="Pfam" id="PF02417">
    <property type="entry name" value="Chromate_transp"/>
    <property type="match status" value="2"/>
</dbReference>
<evidence type="ECO:0000256" key="4">
    <source>
        <dbReference type="ARBA" id="ARBA00022692"/>
    </source>
</evidence>
<evidence type="ECO:0000256" key="6">
    <source>
        <dbReference type="ARBA" id="ARBA00023136"/>
    </source>
</evidence>
<reference evidence="8" key="1">
    <citation type="submission" date="2009-10" db="EMBL/GenBank/DDBJ databases">
        <title>Diversity of trophic interactions inside an arsenic-rich microbial ecosystem.</title>
        <authorList>
            <person name="Bertin P.N."/>
            <person name="Heinrich-Salmeron A."/>
            <person name="Pelletier E."/>
            <person name="Goulhen-Chollet F."/>
            <person name="Arsene-Ploetze F."/>
            <person name="Gallien S."/>
            <person name="Calteau A."/>
            <person name="Vallenet D."/>
            <person name="Casiot C."/>
            <person name="Chane-Woon-Ming B."/>
            <person name="Giloteaux L."/>
            <person name="Barakat M."/>
            <person name="Bonnefoy V."/>
            <person name="Bruneel O."/>
            <person name="Chandler M."/>
            <person name="Cleiss J."/>
            <person name="Duran R."/>
            <person name="Elbaz-Poulichet F."/>
            <person name="Fonknechten N."/>
            <person name="Lauga B."/>
            <person name="Mornico D."/>
            <person name="Ortet P."/>
            <person name="Schaeffer C."/>
            <person name="Siguier P."/>
            <person name="Alexander Thil Smith A."/>
            <person name="Van Dorsselaer A."/>
            <person name="Weissenbach J."/>
            <person name="Medigue C."/>
            <person name="Le Paslier D."/>
        </authorList>
    </citation>
    <scope>NUCLEOTIDE SEQUENCE</scope>
</reference>
<dbReference type="NCBIfam" id="TIGR00937">
    <property type="entry name" value="2A51"/>
    <property type="match status" value="1"/>
</dbReference>
<dbReference type="GO" id="GO:0005886">
    <property type="term" value="C:plasma membrane"/>
    <property type="evidence" value="ECO:0007669"/>
    <property type="project" value="UniProtKB-SubCell"/>
</dbReference>
<feature type="transmembrane region" description="Helical" evidence="7">
    <location>
        <begin position="365"/>
        <end position="388"/>
    </location>
</feature>
<name>E6PM52_9ZZZZ</name>
<dbReference type="EMBL" id="CABM01000017">
    <property type="protein sequence ID" value="CBH96004.1"/>
    <property type="molecule type" value="Genomic_DNA"/>
</dbReference>
<keyword evidence="3" id="KW-1003">Cell membrane</keyword>
<evidence type="ECO:0000313" key="8">
    <source>
        <dbReference type="EMBL" id="CBH96004.1"/>
    </source>
</evidence>
<evidence type="ECO:0000256" key="7">
    <source>
        <dbReference type="SAM" id="Phobius"/>
    </source>
</evidence>
<accession>E6PM52</accession>
<keyword evidence="6 7" id="KW-0472">Membrane</keyword>